<dbReference type="CDD" id="cd18793">
    <property type="entry name" value="SF2_C_SNF"/>
    <property type="match status" value="1"/>
</dbReference>
<dbReference type="SUPFAM" id="SSF52540">
    <property type="entry name" value="P-loop containing nucleoside triphosphate hydrolases"/>
    <property type="match status" value="2"/>
</dbReference>
<dbReference type="PROSITE" id="PS50966">
    <property type="entry name" value="ZF_SWIM"/>
    <property type="match status" value="1"/>
</dbReference>
<keyword evidence="6" id="KW-0547">Nucleotide-binding</keyword>
<feature type="domain" description="SWIM-type" evidence="3">
    <location>
        <begin position="73"/>
        <end position="111"/>
    </location>
</feature>
<dbReference type="InterPro" id="IPR027417">
    <property type="entry name" value="P-loop_NTPase"/>
</dbReference>
<proteinExistence type="predicted"/>
<dbReference type="InterPro" id="IPR038718">
    <property type="entry name" value="SNF2-like_sf"/>
</dbReference>
<feature type="domain" description="Helicase ATP-binding" evidence="4">
    <location>
        <begin position="236"/>
        <end position="395"/>
    </location>
</feature>
<keyword evidence="2" id="KW-0862">Zinc</keyword>
<keyword evidence="2" id="KW-0863">Zinc-finger</keyword>
<keyword evidence="6" id="KW-0347">Helicase</keyword>
<gene>
    <name evidence="6" type="ORF">SAMN04487894_12635</name>
</gene>
<evidence type="ECO:0000256" key="1">
    <source>
        <dbReference type="ARBA" id="ARBA00022801"/>
    </source>
</evidence>
<dbReference type="CDD" id="cd17919">
    <property type="entry name" value="DEXHc_Snf"/>
    <property type="match status" value="1"/>
</dbReference>
<dbReference type="InterPro" id="IPR014001">
    <property type="entry name" value="Helicase_ATP-bd"/>
</dbReference>
<dbReference type="Proteomes" id="UP000198757">
    <property type="component" value="Unassembled WGS sequence"/>
</dbReference>
<dbReference type="GO" id="GO:0004386">
    <property type="term" value="F:helicase activity"/>
    <property type="evidence" value="ECO:0007669"/>
    <property type="project" value="UniProtKB-KW"/>
</dbReference>
<dbReference type="InterPro" id="IPR000330">
    <property type="entry name" value="SNF2_N"/>
</dbReference>
<dbReference type="Pfam" id="PF00271">
    <property type="entry name" value="Helicase_C"/>
    <property type="match status" value="1"/>
</dbReference>
<dbReference type="PROSITE" id="PS51192">
    <property type="entry name" value="HELICASE_ATP_BIND_1"/>
    <property type="match status" value="1"/>
</dbReference>
<organism evidence="6 7">
    <name type="scientific">Niabella drilacis (strain DSM 25811 / CCM 8410 / CCUG 62505 / LMG 26954 / E90)</name>
    <dbReference type="NCBI Taxonomy" id="1285928"/>
    <lineage>
        <taxon>Bacteria</taxon>
        <taxon>Pseudomonadati</taxon>
        <taxon>Bacteroidota</taxon>
        <taxon>Chitinophagia</taxon>
        <taxon>Chitinophagales</taxon>
        <taxon>Chitinophagaceae</taxon>
        <taxon>Niabella</taxon>
    </lineage>
</organism>
<dbReference type="STRING" id="1285928.SAMN04487894_12635"/>
<dbReference type="GO" id="GO:0008270">
    <property type="term" value="F:zinc ion binding"/>
    <property type="evidence" value="ECO:0007669"/>
    <property type="project" value="UniProtKB-KW"/>
</dbReference>
<dbReference type="Gene3D" id="3.40.50.10810">
    <property type="entry name" value="Tandem AAA-ATPase domain"/>
    <property type="match status" value="1"/>
</dbReference>
<evidence type="ECO:0000313" key="7">
    <source>
        <dbReference type="Proteomes" id="UP000198757"/>
    </source>
</evidence>
<dbReference type="RefSeq" id="WP_218127811.1">
    <property type="nucleotide sequence ID" value="NZ_FMZO01000026.1"/>
</dbReference>
<dbReference type="PANTHER" id="PTHR10799">
    <property type="entry name" value="SNF2/RAD54 HELICASE FAMILY"/>
    <property type="match status" value="1"/>
</dbReference>
<dbReference type="SMART" id="SM00490">
    <property type="entry name" value="HELICc"/>
    <property type="match status" value="1"/>
</dbReference>
<sequence length="830" mass="93390">MPVKKSSAAKREKINVKIVVSHTRKPGNMTEAEWQSELRKQMAGQVSFTIKNIGTELLFSDYLVYNPESANTYKVALRSKDNSRNFCNCPDFKTNGLGTCKHIEAVRLMLGKKRGIKKLWDSPPKPLYSSLYVAYSDGRKIKLRIGSENQKKMKAWAKQYFDETEVLFEAAYFDFDKLLAEAKKINKSFRCYPDALDAVIAERSRQQRQLLVRKKGTALLNGMVKASLFPYQQEGVLFATKAGRSILADDMGLGKTLQAITWAVLMQKQQGLEKALIVCPTSLKYQWKTEIEKFTGVTVTVVEGNALARRAIYEQDKHYFKIVSYHVAGNDWQYLNAMEPDIIILDEAQRIKNWRAKISTNIKRLRSPYSLTLTGTPLENNIEELYSLVQFTDPLLLGSLRGFLSRHQQTDETGKVTGYTNLNEIGQTLSGVLLRRNKKEVLKQLPGRMDKNLVVSITEEQKAIHDEKKDIVSRLVSKWRRMGFLNEKDRQSLLNNLNMMRMVCNSTYILDQKTNYQTKLDELFSILEELLAMEGEKVVVFSQWERMTRLIAAELKQRNIKFENLHGGVPSREREALFTNFNTDPECRIFLSTDAGGVGLNLQSAAYMINMDIPWNPAVLEQRIARIYRMGQKKNVSIINLVARGTIEERMLAVLKFKSSVAAGVLDNGEDSIFMGDSKFKKLMESVEAITMEAPGGEVAYFVDKEEQAEITGTPEPEDRQKTMADFSAAMEEDPVADEAITGMDQQEAPVAASSSAEDVAALVQQGAQFFSKFISALSTPDGAKNLAATITEKDTVTGATYLKIPVAKEQTITDALSLIAGLLKTVGKN</sequence>
<dbReference type="InterPro" id="IPR007527">
    <property type="entry name" value="Znf_SWIM"/>
</dbReference>
<keyword evidence="7" id="KW-1185">Reference proteome</keyword>
<keyword evidence="1" id="KW-0378">Hydrolase</keyword>
<evidence type="ECO:0000256" key="2">
    <source>
        <dbReference type="PROSITE-ProRule" id="PRU00325"/>
    </source>
</evidence>
<dbReference type="InterPro" id="IPR001650">
    <property type="entry name" value="Helicase_C-like"/>
</dbReference>
<dbReference type="GO" id="GO:0016787">
    <property type="term" value="F:hydrolase activity"/>
    <property type="evidence" value="ECO:0007669"/>
    <property type="project" value="UniProtKB-KW"/>
</dbReference>
<name>A0A1G7B125_NIADE</name>
<protein>
    <submittedName>
        <fullName evidence="6">Helicase conserved C-terminal domain-containing protein</fullName>
    </submittedName>
</protein>
<dbReference type="AlphaFoldDB" id="A0A1G7B125"/>
<evidence type="ECO:0000259" key="4">
    <source>
        <dbReference type="PROSITE" id="PS51192"/>
    </source>
</evidence>
<evidence type="ECO:0000259" key="3">
    <source>
        <dbReference type="PROSITE" id="PS50966"/>
    </source>
</evidence>
<evidence type="ECO:0000259" key="5">
    <source>
        <dbReference type="PROSITE" id="PS51194"/>
    </source>
</evidence>
<keyword evidence="6" id="KW-0067">ATP-binding</keyword>
<accession>A0A1G7B125</accession>
<feature type="domain" description="Helicase C-terminal" evidence="5">
    <location>
        <begin position="519"/>
        <end position="688"/>
    </location>
</feature>
<dbReference type="SMART" id="SM00487">
    <property type="entry name" value="DEXDc"/>
    <property type="match status" value="1"/>
</dbReference>
<dbReference type="Pfam" id="PF00176">
    <property type="entry name" value="SNF2-rel_dom"/>
    <property type="match status" value="1"/>
</dbReference>
<evidence type="ECO:0000313" key="6">
    <source>
        <dbReference type="EMBL" id="SDE20652.1"/>
    </source>
</evidence>
<dbReference type="EMBL" id="FMZO01000026">
    <property type="protein sequence ID" value="SDE20652.1"/>
    <property type="molecule type" value="Genomic_DNA"/>
</dbReference>
<dbReference type="PROSITE" id="PS51194">
    <property type="entry name" value="HELICASE_CTER"/>
    <property type="match status" value="1"/>
</dbReference>
<dbReference type="Gene3D" id="3.40.50.300">
    <property type="entry name" value="P-loop containing nucleotide triphosphate hydrolases"/>
    <property type="match status" value="1"/>
</dbReference>
<dbReference type="InterPro" id="IPR049730">
    <property type="entry name" value="SNF2/RAD54-like_C"/>
</dbReference>
<keyword evidence="2" id="KW-0479">Metal-binding</keyword>
<reference evidence="7" key="1">
    <citation type="submission" date="2016-10" db="EMBL/GenBank/DDBJ databases">
        <authorList>
            <person name="Varghese N."/>
            <person name="Submissions S."/>
        </authorList>
    </citation>
    <scope>NUCLEOTIDE SEQUENCE [LARGE SCALE GENOMIC DNA]</scope>
    <source>
        <strain evidence="7">DSM 25811 / CCM 8410 / LMG 26954 / E90</strain>
    </source>
</reference>
<dbReference type="GO" id="GO:0005524">
    <property type="term" value="F:ATP binding"/>
    <property type="evidence" value="ECO:0007669"/>
    <property type="project" value="InterPro"/>
</dbReference>